<dbReference type="SUPFAM" id="SSF81383">
    <property type="entry name" value="F-box domain"/>
    <property type="match status" value="1"/>
</dbReference>
<name>A0AAD6UDG6_9AGAR</name>
<evidence type="ECO:0000259" key="1">
    <source>
        <dbReference type="PROSITE" id="PS50181"/>
    </source>
</evidence>
<evidence type="ECO:0000313" key="3">
    <source>
        <dbReference type="Proteomes" id="UP001222325"/>
    </source>
</evidence>
<gene>
    <name evidence="2" type="ORF">B0H15DRAFT_128952</name>
</gene>
<dbReference type="AlphaFoldDB" id="A0AAD6UDG6"/>
<dbReference type="InterPro" id="IPR036047">
    <property type="entry name" value="F-box-like_dom_sf"/>
</dbReference>
<comment type="caution">
    <text evidence="2">The sequence shown here is derived from an EMBL/GenBank/DDBJ whole genome shotgun (WGS) entry which is preliminary data.</text>
</comment>
<accession>A0AAD6UDG6</accession>
<sequence>MTCKILDAPQLLDCPDELLLLILEYLDPNSLLHLATLCRRLHLIALPMFFTRHGMDDPAGNAEFTILDSRKDPLSALQMALFIPAVTRLSCSWPQTSIHRLRPHIRRLRVLFTRLAFVRHVTLVLDIPSEFSGATDDDVEAWALELRDLLNMILKRGCISLTLRYGHFSKPYQPELRHIPLLIRPVAAFRNVIRHILPASVPPVDPSEDRELLQMGPRAVSMELDSEGRSSSALTQFSIESPILLLPPCFDWSLSALRHSPVSRLEFVGIDLPTRIWSVVLPPIAGVTSALTELNLSNLYGISGMDILHFLAKLPGLKMLTIGYTEFSRSVQSSFPDSGPIPKLHQLTVLHAPSTFISHMLKKKSLPRLDLLCITPRRLILGPRGMRHIARCVAEIVRQLEKYKLTPTVALEIQRGQDADAEMAADLAPPVVAGEHLTKPLRAITRLVVCSDSEMSADELGMLARWIARFPAVLHVALRVQDGRGDAWASIDNARRIARQNPNLASVELNGKLFDGEMLLKRELFIYK</sequence>
<dbReference type="InterPro" id="IPR001810">
    <property type="entry name" value="F-box_dom"/>
</dbReference>
<proteinExistence type="predicted"/>
<dbReference type="EMBL" id="JARJCN010000014">
    <property type="protein sequence ID" value="KAJ7094573.1"/>
    <property type="molecule type" value="Genomic_DNA"/>
</dbReference>
<evidence type="ECO:0000313" key="2">
    <source>
        <dbReference type="EMBL" id="KAJ7094573.1"/>
    </source>
</evidence>
<reference evidence="2" key="1">
    <citation type="submission" date="2023-03" db="EMBL/GenBank/DDBJ databases">
        <title>Massive genome expansion in bonnet fungi (Mycena s.s.) driven by repeated elements and novel gene families across ecological guilds.</title>
        <authorList>
            <consortium name="Lawrence Berkeley National Laboratory"/>
            <person name="Harder C.B."/>
            <person name="Miyauchi S."/>
            <person name="Viragh M."/>
            <person name="Kuo A."/>
            <person name="Thoen E."/>
            <person name="Andreopoulos B."/>
            <person name="Lu D."/>
            <person name="Skrede I."/>
            <person name="Drula E."/>
            <person name="Henrissat B."/>
            <person name="Morin E."/>
            <person name="Kohler A."/>
            <person name="Barry K."/>
            <person name="LaButti K."/>
            <person name="Morin E."/>
            <person name="Salamov A."/>
            <person name="Lipzen A."/>
            <person name="Mereny Z."/>
            <person name="Hegedus B."/>
            <person name="Baldrian P."/>
            <person name="Stursova M."/>
            <person name="Weitz H."/>
            <person name="Taylor A."/>
            <person name="Grigoriev I.V."/>
            <person name="Nagy L.G."/>
            <person name="Martin F."/>
            <person name="Kauserud H."/>
        </authorList>
    </citation>
    <scope>NUCLEOTIDE SEQUENCE</scope>
    <source>
        <strain evidence="2">CBHHK173m</strain>
    </source>
</reference>
<organism evidence="2 3">
    <name type="scientific">Mycena belliarum</name>
    <dbReference type="NCBI Taxonomy" id="1033014"/>
    <lineage>
        <taxon>Eukaryota</taxon>
        <taxon>Fungi</taxon>
        <taxon>Dikarya</taxon>
        <taxon>Basidiomycota</taxon>
        <taxon>Agaricomycotina</taxon>
        <taxon>Agaricomycetes</taxon>
        <taxon>Agaricomycetidae</taxon>
        <taxon>Agaricales</taxon>
        <taxon>Marasmiineae</taxon>
        <taxon>Mycenaceae</taxon>
        <taxon>Mycena</taxon>
    </lineage>
</organism>
<protein>
    <recommendedName>
        <fullName evidence="1">F-box domain-containing protein</fullName>
    </recommendedName>
</protein>
<dbReference type="PROSITE" id="PS50181">
    <property type="entry name" value="FBOX"/>
    <property type="match status" value="1"/>
</dbReference>
<dbReference type="Pfam" id="PF12937">
    <property type="entry name" value="F-box-like"/>
    <property type="match status" value="1"/>
</dbReference>
<dbReference type="Proteomes" id="UP001222325">
    <property type="component" value="Unassembled WGS sequence"/>
</dbReference>
<feature type="domain" description="F-box" evidence="1">
    <location>
        <begin position="8"/>
        <end position="53"/>
    </location>
</feature>
<keyword evidence="3" id="KW-1185">Reference proteome</keyword>
<dbReference type="Gene3D" id="1.20.1280.50">
    <property type="match status" value="1"/>
</dbReference>
<dbReference type="SUPFAM" id="SSF52047">
    <property type="entry name" value="RNI-like"/>
    <property type="match status" value="1"/>
</dbReference>